<dbReference type="Gene3D" id="3.90.1210.10">
    <property type="entry name" value="Antifreeze-like/N-acetylneuraminic acid synthase C-terminal domain"/>
    <property type="match status" value="1"/>
</dbReference>
<evidence type="ECO:0000313" key="2">
    <source>
        <dbReference type="EMBL" id="SHI82378.1"/>
    </source>
</evidence>
<reference evidence="2 3" key="1">
    <citation type="submission" date="2016-11" db="EMBL/GenBank/DDBJ databases">
        <authorList>
            <person name="Varghese N."/>
            <person name="Submissions S."/>
        </authorList>
    </citation>
    <scope>NUCLEOTIDE SEQUENCE [LARGE SCALE GENOMIC DNA]</scope>
    <source>
        <strain evidence="2 3">PA</strain>
    </source>
</reference>
<accession>A0ABY1IBZ3</accession>
<evidence type="ECO:0000259" key="1">
    <source>
        <dbReference type="SMART" id="SM00858"/>
    </source>
</evidence>
<dbReference type="Pfam" id="PF08666">
    <property type="entry name" value="SAF"/>
    <property type="match status" value="1"/>
</dbReference>
<dbReference type="InterPro" id="IPR013974">
    <property type="entry name" value="SAF"/>
</dbReference>
<dbReference type="EMBL" id="FQYL01000005">
    <property type="protein sequence ID" value="SHI82378.1"/>
    <property type="molecule type" value="Genomic_DNA"/>
</dbReference>
<feature type="domain" description="SAF" evidence="1">
    <location>
        <begin position="50"/>
        <end position="111"/>
    </location>
</feature>
<gene>
    <name evidence="2" type="ORF">SAMN05216246_105130</name>
</gene>
<dbReference type="SMART" id="SM00858">
    <property type="entry name" value="SAF"/>
    <property type="match status" value="1"/>
</dbReference>
<proteinExistence type="predicted"/>
<evidence type="ECO:0000313" key="3">
    <source>
        <dbReference type="Proteomes" id="UP000184390"/>
    </source>
</evidence>
<dbReference type="RefSeq" id="WP_083600501.1">
    <property type="nucleotide sequence ID" value="NZ_FQYL01000005.1"/>
</dbReference>
<protein>
    <submittedName>
        <fullName evidence="2">SAF domain-containing protein</fullName>
    </submittedName>
</protein>
<name>A0ABY1IBZ3_9ACTO</name>
<dbReference type="CDD" id="cd11614">
    <property type="entry name" value="SAF_CpaB_FlgA_like"/>
    <property type="match status" value="1"/>
</dbReference>
<keyword evidence="3" id="KW-1185">Reference proteome</keyword>
<organism evidence="2 3">
    <name type="scientific">Actinomyces denticolens</name>
    <dbReference type="NCBI Taxonomy" id="52767"/>
    <lineage>
        <taxon>Bacteria</taxon>
        <taxon>Bacillati</taxon>
        <taxon>Actinomycetota</taxon>
        <taxon>Actinomycetes</taxon>
        <taxon>Actinomycetales</taxon>
        <taxon>Actinomycetaceae</taxon>
        <taxon>Actinomyces</taxon>
    </lineage>
</organism>
<sequence length="237" mass="23773">MSPRPRLERSPATRPSLRLWRARHLVVAACVGAAVLLALSVLRPSPPGDGEALVVTRRISAGETISADDVERRAIPEPALPARGVADEGVIGSRAAIRLEEGTVLTVSMTSSARVQGLGADERIVQVPVGVGGSLAEPGAIVDIIGESPVTAASASASPAALRDQAGDSAPLPVSTGEGTSVLCSGARVIGTTTEGDTSRFLSGNKVTVVELAVPADTATLIVGAATQGALGLALSP</sequence>
<dbReference type="Proteomes" id="UP000184390">
    <property type="component" value="Unassembled WGS sequence"/>
</dbReference>
<comment type="caution">
    <text evidence="2">The sequence shown here is derived from an EMBL/GenBank/DDBJ whole genome shotgun (WGS) entry which is preliminary data.</text>
</comment>